<evidence type="ECO:0000256" key="2">
    <source>
        <dbReference type="ARBA" id="ARBA00022896"/>
    </source>
</evidence>
<evidence type="ECO:0000313" key="5">
    <source>
        <dbReference type="EMBL" id="CAK9309922.1"/>
    </source>
</evidence>
<evidence type="ECO:0000259" key="4">
    <source>
        <dbReference type="PROSITE" id="PS51471"/>
    </source>
</evidence>
<proteinExistence type="predicted"/>
<feature type="domain" description="Fe2OG dioxygenase" evidence="4">
    <location>
        <begin position="28"/>
        <end position="127"/>
    </location>
</feature>
<keyword evidence="3" id="KW-0408">Iron</keyword>
<evidence type="ECO:0000256" key="3">
    <source>
        <dbReference type="ARBA" id="ARBA00023004"/>
    </source>
</evidence>
<gene>
    <name evidence="5" type="ORF">CITCOLO1_LOCUS1524</name>
</gene>
<dbReference type="Gene3D" id="2.60.120.330">
    <property type="entry name" value="B-lactam Antibiotic, Isopenicillin N Synthase, Chain"/>
    <property type="match status" value="1"/>
</dbReference>
<keyword evidence="2" id="KW-0847">Vitamin C</keyword>
<accession>A0ABP0XTP3</accession>
<dbReference type="SUPFAM" id="SSF51197">
    <property type="entry name" value="Clavaminate synthase-like"/>
    <property type="match status" value="1"/>
</dbReference>
<dbReference type="Pfam" id="PF03171">
    <property type="entry name" value="2OG-FeII_Oxy"/>
    <property type="match status" value="1"/>
</dbReference>
<evidence type="ECO:0000256" key="1">
    <source>
        <dbReference type="ARBA" id="ARBA00022723"/>
    </source>
</evidence>
<sequence>MRKFVLEILDLLSEGLRLGRGYLGGEMSSNPTMFVNYYPPCPDPTLTLGLRQHCDGSLITILFQDVNGLQILKDGQWIAAHPIDDALLINFGYVFEVVSNGKLKASEHRVVTNTKVPRQSLTYLAYPQNDVIIEPAKCLINEANPPHYRSMKFEDFKRKHNSVLSNKEEIMKYMSLNKPE</sequence>
<dbReference type="PANTHER" id="PTHR47991">
    <property type="entry name" value="OXOGLUTARATE/IRON-DEPENDENT DIOXYGENASE"/>
    <property type="match status" value="1"/>
</dbReference>
<dbReference type="InterPro" id="IPR044861">
    <property type="entry name" value="IPNS-like_FE2OG_OXY"/>
</dbReference>
<dbReference type="InterPro" id="IPR050295">
    <property type="entry name" value="Plant_2OG-oxidoreductases"/>
</dbReference>
<reference evidence="5 6" key="1">
    <citation type="submission" date="2024-03" db="EMBL/GenBank/DDBJ databases">
        <authorList>
            <person name="Gkanogiannis A."/>
            <person name="Becerra Lopez-Lavalle L."/>
        </authorList>
    </citation>
    <scope>NUCLEOTIDE SEQUENCE [LARGE SCALE GENOMIC DNA]</scope>
</reference>
<dbReference type="InterPro" id="IPR005123">
    <property type="entry name" value="Oxoglu/Fe-dep_dioxygenase_dom"/>
</dbReference>
<dbReference type="InterPro" id="IPR027443">
    <property type="entry name" value="IPNS-like_sf"/>
</dbReference>
<dbReference type="PROSITE" id="PS51471">
    <property type="entry name" value="FE2OG_OXY"/>
    <property type="match status" value="1"/>
</dbReference>
<keyword evidence="1" id="KW-0479">Metal-binding</keyword>
<dbReference type="Proteomes" id="UP001642487">
    <property type="component" value="Chromosome 1"/>
</dbReference>
<evidence type="ECO:0000313" key="6">
    <source>
        <dbReference type="Proteomes" id="UP001642487"/>
    </source>
</evidence>
<keyword evidence="6" id="KW-1185">Reference proteome</keyword>
<organism evidence="5 6">
    <name type="scientific">Citrullus colocynthis</name>
    <name type="common">colocynth</name>
    <dbReference type="NCBI Taxonomy" id="252529"/>
    <lineage>
        <taxon>Eukaryota</taxon>
        <taxon>Viridiplantae</taxon>
        <taxon>Streptophyta</taxon>
        <taxon>Embryophyta</taxon>
        <taxon>Tracheophyta</taxon>
        <taxon>Spermatophyta</taxon>
        <taxon>Magnoliopsida</taxon>
        <taxon>eudicotyledons</taxon>
        <taxon>Gunneridae</taxon>
        <taxon>Pentapetalae</taxon>
        <taxon>rosids</taxon>
        <taxon>fabids</taxon>
        <taxon>Cucurbitales</taxon>
        <taxon>Cucurbitaceae</taxon>
        <taxon>Benincaseae</taxon>
        <taxon>Citrullus</taxon>
    </lineage>
</organism>
<name>A0ABP0XTP3_9ROSI</name>
<dbReference type="EMBL" id="OZ021735">
    <property type="protein sequence ID" value="CAK9309922.1"/>
    <property type="molecule type" value="Genomic_DNA"/>
</dbReference>
<protein>
    <recommendedName>
        <fullName evidence="4">Fe2OG dioxygenase domain-containing protein</fullName>
    </recommendedName>
</protein>